<dbReference type="Proteomes" id="UP000215335">
    <property type="component" value="Unassembled WGS sequence"/>
</dbReference>
<dbReference type="Gene3D" id="3.40.395.10">
    <property type="entry name" value="Adenoviral Proteinase, Chain A"/>
    <property type="match status" value="1"/>
</dbReference>
<protein>
    <submittedName>
        <fullName evidence="1">Uncharacterized protein</fullName>
    </submittedName>
</protein>
<evidence type="ECO:0000313" key="2">
    <source>
        <dbReference type="Proteomes" id="UP000215335"/>
    </source>
</evidence>
<comment type="caution">
    <text evidence="1">The sequence shown here is derived from an EMBL/GenBank/DDBJ whole genome shotgun (WGS) entry which is preliminary data.</text>
</comment>
<gene>
    <name evidence="1" type="ORF">TSAR_014386</name>
</gene>
<dbReference type="AlphaFoldDB" id="A0A232EEB1"/>
<proteinExistence type="predicted"/>
<accession>A0A232EEB1</accession>
<keyword evidence="2" id="KW-1185">Reference proteome</keyword>
<evidence type="ECO:0000313" key="1">
    <source>
        <dbReference type="EMBL" id="OXU16685.1"/>
    </source>
</evidence>
<sequence>MVLNGILIVLVHNHTSPITFGAQPYIPDHVNSIQRNYKKLRWNHIRLQSSFSNACGKYCIMFLYYMINGMGMQRFLKNFSSDLRKNDQLAEEFAAKLWLDKRDITIARLRTSTNATKYRCHQILPMVFGLNNSYGKIVNIGLQNTSVASKKVRPCRFSLDPLYSTSDSIGHPLVVRLFFIGLASH</sequence>
<reference evidence="1 2" key="1">
    <citation type="journal article" date="2017" name="Curr. Biol.">
        <title>The Evolution of Venom by Co-option of Single-Copy Genes.</title>
        <authorList>
            <person name="Martinson E.O."/>
            <person name="Mrinalini"/>
            <person name="Kelkar Y.D."/>
            <person name="Chang C.H."/>
            <person name="Werren J.H."/>
        </authorList>
    </citation>
    <scope>NUCLEOTIDE SEQUENCE [LARGE SCALE GENOMIC DNA]</scope>
    <source>
        <strain evidence="1 2">Alberta</strain>
        <tissue evidence="1">Whole body</tissue>
    </source>
</reference>
<organism evidence="1 2">
    <name type="scientific">Trichomalopsis sarcophagae</name>
    <dbReference type="NCBI Taxonomy" id="543379"/>
    <lineage>
        <taxon>Eukaryota</taxon>
        <taxon>Metazoa</taxon>
        <taxon>Ecdysozoa</taxon>
        <taxon>Arthropoda</taxon>
        <taxon>Hexapoda</taxon>
        <taxon>Insecta</taxon>
        <taxon>Pterygota</taxon>
        <taxon>Neoptera</taxon>
        <taxon>Endopterygota</taxon>
        <taxon>Hymenoptera</taxon>
        <taxon>Apocrita</taxon>
        <taxon>Proctotrupomorpha</taxon>
        <taxon>Chalcidoidea</taxon>
        <taxon>Pteromalidae</taxon>
        <taxon>Pteromalinae</taxon>
        <taxon>Trichomalopsis</taxon>
    </lineage>
</organism>
<name>A0A232EEB1_9HYME</name>
<dbReference type="EMBL" id="NNAY01005424">
    <property type="protein sequence ID" value="OXU16685.1"/>
    <property type="molecule type" value="Genomic_DNA"/>
</dbReference>